<dbReference type="SMART" id="SM00267">
    <property type="entry name" value="GGDEF"/>
    <property type="match status" value="1"/>
</dbReference>
<evidence type="ECO:0000256" key="1">
    <source>
        <dbReference type="ARBA" id="ARBA00001946"/>
    </source>
</evidence>
<comment type="catalytic activity">
    <reaction evidence="3">
        <text>2 GTP = 3',3'-c-di-GMP + 2 diphosphate</text>
        <dbReference type="Rhea" id="RHEA:24898"/>
        <dbReference type="ChEBI" id="CHEBI:33019"/>
        <dbReference type="ChEBI" id="CHEBI:37565"/>
        <dbReference type="ChEBI" id="CHEBI:58805"/>
        <dbReference type="EC" id="2.7.7.65"/>
    </reaction>
</comment>
<dbReference type="GO" id="GO:0052621">
    <property type="term" value="F:diguanylate cyclase activity"/>
    <property type="evidence" value="ECO:0007669"/>
    <property type="project" value="UniProtKB-EC"/>
</dbReference>
<dbReference type="GO" id="GO:0005886">
    <property type="term" value="C:plasma membrane"/>
    <property type="evidence" value="ECO:0007669"/>
    <property type="project" value="TreeGrafter"/>
</dbReference>
<dbReference type="EMBL" id="CP072110">
    <property type="protein sequence ID" value="QTH65027.1"/>
    <property type="molecule type" value="Genomic_DNA"/>
</dbReference>
<dbReference type="InterPro" id="IPR000160">
    <property type="entry name" value="GGDEF_dom"/>
</dbReference>
<evidence type="ECO:0000259" key="4">
    <source>
        <dbReference type="PROSITE" id="PS50887"/>
    </source>
</evidence>
<protein>
    <recommendedName>
        <fullName evidence="2">diguanylate cyclase</fullName>
        <ecNumber evidence="2">2.7.7.65</ecNumber>
    </recommendedName>
</protein>
<dbReference type="PANTHER" id="PTHR45138">
    <property type="entry name" value="REGULATORY COMPONENTS OF SENSORY TRANSDUCTION SYSTEM"/>
    <property type="match status" value="1"/>
</dbReference>
<feature type="domain" description="GGDEF" evidence="4">
    <location>
        <begin position="189"/>
        <end position="318"/>
    </location>
</feature>
<dbReference type="Gene3D" id="3.30.70.270">
    <property type="match status" value="1"/>
</dbReference>
<evidence type="ECO:0000256" key="3">
    <source>
        <dbReference type="ARBA" id="ARBA00034247"/>
    </source>
</evidence>
<proteinExistence type="predicted"/>
<keyword evidence="6" id="KW-1185">Reference proteome</keyword>
<evidence type="ECO:0000256" key="2">
    <source>
        <dbReference type="ARBA" id="ARBA00012528"/>
    </source>
</evidence>
<dbReference type="PROSITE" id="PS50887">
    <property type="entry name" value="GGDEF"/>
    <property type="match status" value="1"/>
</dbReference>
<comment type="cofactor">
    <cofactor evidence="1">
        <name>Mg(2+)</name>
        <dbReference type="ChEBI" id="CHEBI:18420"/>
    </cofactor>
</comment>
<organism evidence="5 6">
    <name type="scientific">Psychrosphaera ytuae</name>
    <dbReference type="NCBI Taxonomy" id="2820710"/>
    <lineage>
        <taxon>Bacteria</taxon>
        <taxon>Pseudomonadati</taxon>
        <taxon>Pseudomonadota</taxon>
        <taxon>Gammaproteobacteria</taxon>
        <taxon>Alteromonadales</taxon>
        <taxon>Pseudoalteromonadaceae</taxon>
        <taxon>Psychrosphaera</taxon>
    </lineage>
</organism>
<dbReference type="InterPro" id="IPR050469">
    <property type="entry name" value="Diguanylate_Cyclase"/>
</dbReference>
<sequence>MQLTKKVVSHIERFTSLQDQELIAFSLLQSVEDILAPPYQCIIRRSKTGKIVSQFILEEDQKKHKTTEIKIPDRFADLLSAFSKQKVESHSEKINDHYYFILMVNHSPSSDLIYLMERDREVDKFEYDLLSGLFQVFKNFIDLIIDSQTDQLTGLLNRKTFDTAITRFWEYANPTNYLGREKRQERENEQNYVVVFDIDHFKRINDDYGHLFGDEVLILVANKLRDSFRSDDFLFRFGGEEFVLLLKGITQENCEALLNKVHQRIAETEFPNISQLTISSGVCALKDNIFYMTILDYADKALYESKKNGRNQATFFNIDEEVENKQEITGEIDLF</sequence>
<dbReference type="RefSeq" id="WP_208833062.1">
    <property type="nucleotide sequence ID" value="NZ_CP072110.1"/>
</dbReference>
<dbReference type="NCBIfam" id="TIGR00254">
    <property type="entry name" value="GGDEF"/>
    <property type="match status" value="1"/>
</dbReference>
<dbReference type="Proteomes" id="UP000682739">
    <property type="component" value="Chromosome"/>
</dbReference>
<reference evidence="5" key="1">
    <citation type="submission" date="2021-03" db="EMBL/GenBank/DDBJ databases">
        <title>Description of Psychrosphaera ytuae sp. nov. isolated from deep sea sediment of South China Sea.</title>
        <authorList>
            <person name="Zhang J."/>
            <person name="Xu X.-D."/>
        </authorList>
    </citation>
    <scope>NUCLEOTIDE SEQUENCE</scope>
    <source>
        <strain evidence="5">MTZ26</strain>
    </source>
</reference>
<dbReference type="KEGG" id="psym:J1N51_06170"/>
<dbReference type="InterPro" id="IPR043128">
    <property type="entry name" value="Rev_trsase/Diguanyl_cyclase"/>
</dbReference>
<dbReference type="InterPro" id="IPR029787">
    <property type="entry name" value="Nucleotide_cyclase"/>
</dbReference>
<dbReference type="PANTHER" id="PTHR45138:SF9">
    <property type="entry name" value="DIGUANYLATE CYCLASE DGCM-RELATED"/>
    <property type="match status" value="1"/>
</dbReference>
<accession>A0A975DD89</accession>
<evidence type="ECO:0000313" key="5">
    <source>
        <dbReference type="EMBL" id="QTH65027.1"/>
    </source>
</evidence>
<evidence type="ECO:0000313" key="6">
    <source>
        <dbReference type="Proteomes" id="UP000682739"/>
    </source>
</evidence>
<dbReference type="CDD" id="cd01949">
    <property type="entry name" value="GGDEF"/>
    <property type="match status" value="1"/>
</dbReference>
<dbReference type="Pfam" id="PF00990">
    <property type="entry name" value="GGDEF"/>
    <property type="match status" value="1"/>
</dbReference>
<dbReference type="EC" id="2.7.7.65" evidence="2"/>
<dbReference type="FunFam" id="3.30.70.270:FF:000001">
    <property type="entry name" value="Diguanylate cyclase domain protein"/>
    <property type="match status" value="1"/>
</dbReference>
<dbReference type="GO" id="GO:1902201">
    <property type="term" value="P:negative regulation of bacterial-type flagellum-dependent cell motility"/>
    <property type="evidence" value="ECO:0007669"/>
    <property type="project" value="TreeGrafter"/>
</dbReference>
<dbReference type="GO" id="GO:0043709">
    <property type="term" value="P:cell adhesion involved in single-species biofilm formation"/>
    <property type="evidence" value="ECO:0007669"/>
    <property type="project" value="TreeGrafter"/>
</dbReference>
<dbReference type="AlphaFoldDB" id="A0A975DD89"/>
<name>A0A975DD89_9GAMM</name>
<dbReference type="SUPFAM" id="SSF55073">
    <property type="entry name" value="Nucleotide cyclase"/>
    <property type="match status" value="1"/>
</dbReference>
<gene>
    <name evidence="5" type="ORF">J1N51_06170</name>
</gene>